<accession>A0AAV0VSB3</accession>
<keyword evidence="2" id="KW-0472">Membrane</keyword>
<dbReference type="InterPro" id="IPR031973">
    <property type="entry name" value="Deltameth_res_prag01"/>
</dbReference>
<feature type="domain" description="Deltamethrin resistance protein prag01" evidence="3">
    <location>
        <begin position="68"/>
        <end position="117"/>
    </location>
</feature>
<dbReference type="Pfam" id="PF16020">
    <property type="entry name" value="Deltameth_res"/>
    <property type="match status" value="1"/>
</dbReference>
<organism evidence="4 5">
    <name type="scientific">Macrosiphum euphorbiae</name>
    <name type="common">potato aphid</name>
    <dbReference type="NCBI Taxonomy" id="13131"/>
    <lineage>
        <taxon>Eukaryota</taxon>
        <taxon>Metazoa</taxon>
        <taxon>Ecdysozoa</taxon>
        <taxon>Arthropoda</taxon>
        <taxon>Hexapoda</taxon>
        <taxon>Insecta</taxon>
        <taxon>Pterygota</taxon>
        <taxon>Neoptera</taxon>
        <taxon>Paraneoptera</taxon>
        <taxon>Hemiptera</taxon>
        <taxon>Sternorrhyncha</taxon>
        <taxon>Aphidomorpha</taxon>
        <taxon>Aphidoidea</taxon>
        <taxon>Aphididae</taxon>
        <taxon>Macrosiphini</taxon>
        <taxon>Macrosiphum</taxon>
    </lineage>
</organism>
<dbReference type="AlphaFoldDB" id="A0AAV0VSB3"/>
<dbReference type="Proteomes" id="UP001160148">
    <property type="component" value="Unassembled WGS sequence"/>
</dbReference>
<evidence type="ECO:0000256" key="1">
    <source>
        <dbReference type="SAM" id="MobiDB-lite"/>
    </source>
</evidence>
<evidence type="ECO:0000313" key="5">
    <source>
        <dbReference type="Proteomes" id="UP001160148"/>
    </source>
</evidence>
<dbReference type="EMBL" id="CARXXK010000001">
    <property type="protein sequence ID" value="CAI6346489.1"/>
    <property type="molecule type" value="Genomic_DNA"/>
</dbReference>
<feature type="transmembrane region" description="Helical" evidence="2">
    <location>
        <begin position="88"/>
        <end position="111"/>
    </location>
</feature>
<sequence>MFRIFRPNMLQVQVLHLRGKKDAIGKPDKSNQQKSDKSKQQKPDKSKQQKPECECICPPNHYKILTMDDMQLPYGNWKEQYQKRNNKYNMIFLFGLVSLIGSITILTKSMFFNAFPPPYPFDKEDIFECADDDEDCEFECECEC</sequence>
<evidence type="ECO:0000259" key="3">
    <source>
        <dbReference type="Pfam" id="PF16020"/>
    </source>
</evidence>
<gene>
    <name evidence="4" type="ORF">MEUPH1_LOCUS3397</name>
</gene>
<feature type="region of interest" description="Disordered" evidence="1">
    <location>
        <begin position="21"/>
        <end position="52"/>
    </location>
</feature>
<comment type="caution">
    <text evidence="4">The sequence shown here is derived from an EMBL/GenBank/DDBJ whole genome shotgun (WGS) entry which is preliminary data.</text>
</comment>
<keyword evidence="5" id="KW-1185">Reference proteome</keyword>
<name>A0AAV0VSB3_9HEMI</name>
<keyword evidence="2" id="KW-0812">Transmembrane</keyword>
<evidence type="ECO:0000256" key="2">
    <source>
        <dbReference type="SAM" id="Phobius"/>
    </source>
</evidence>
<evidence type="ECO:0000313" key="4">
    <source>
        <dbReference type="EMBL" id="CAI6346489.1"/>
    </source>
</evidence>
<reference evidence="4 5" key="1">
    <citation type="submission" date="2023-01" db="EMBL/GenBank/DDBJ databases">
        <authorList>
            <person name="Whitehead M."/>
        </authorList>
    </citation>
    <scope>NUCLEOTIDE SEQUENCE [LARGE SCALE GENOMIC DNA]</scope>
</reference>
<keyword evidence="2" id="KW-1133">Transmembrane helix</keyword>
<protein>
    <recommendedName>
        <fullName evidence="3">Deltamethrin resistance protein prag01 domain-containing protein</fullName>
    </recommendedName>
</protein>
<proteinExistence type="predicted"/>